<dbReference type="OMA" id="CKRGANT"/>
<feature type="compositionally biased region" description="Basic and acidic residues" evidence="1">
    <location>
        <begin position="539"/>
        <end position="554"/>
    </location>
</feature>
<feature type="compositionally biased region" description="Acidic residues" evidence="1">
    <location>
        <begin position="835"/>
        <end position="847"/>
    </location>
</feature>
<organism evidence="3 4">
    <name type="scientific">Grifola frondosa</name>
    <name type="common">Maitake</name>
    <name type="synonym">Polyporus frondosus</name>
    <dbReference type="NCBI Taxonomy" id="5627"/>
    <lineage>
        <taxon>Eukaryota</taxon>
        <taxon>Fungi</taxon>
        <taxon>Dikarya</taxon>
        <taxon>Basidiomycota</taxon>
        <taxon>Agaricomycotina</taxon>
        <taxon>Agaricomycetes</taxon>
        <taxon>Polyporales</taxon>
        <taxon>Grifolaceae</taxon>
        <taxon>Grifola</taxon>
    </lineage>
</organism>
<comment type="caution">
    <text evidence="3">The sequence shown here is derived from an EMBL/GenBank/DDBJ whole genome shotgun (WGS) entry which is preliminary data.</text>
</comment>
<feature type="region of interest" description="Disordered" evidence="1">
    <location>
        <begin position="911"/>
        <end position="953"/>
    </location>
</feature>
<dbReference type="OrthoDB" id="2274644at2759"/>
<evidence type="ECO:0000313" key="3">
    <source>
        <dbReference type="EMBL" id="OBZ78182.1"/>
    </source>
</evidence>
<feature type="domain" description="Poly(A) RNA polymerase mitochondrial-like central palm" evidence="2">
    <location>
        <begin position="574"/>
        <end position="717"/>
    </location>
</feature>
<feature type="region of interest" description="Disordered" evidence="1">
    <location>
        <begin position="828"/>
        <end position="847"/>
    </location>
</feature>
<dbReference type="GO" id="GO:0010605">
    <property type="term" value="P:negative regulation of macromolecule metabolic process"/>
    <property type="evidence" value="ECO:0007669"/>
    <property type="project" value="UniProtKB-ARBA"/>
</dbReference>
<name>A0A1C7MMU5_GRIFR</name>
<sequence length="953" mass="109494">MRQVRCFSTSLRRHSKQQLYVYTKVLTSEEKKVINKQKFALRPIYHRSLEVDFNRYLQRFATSRSTRDVRNSLLQQLKQIVQSRFGNDFDVEDISMWRYATDVEYAPLEFAVVDKKHPHGIPNEPDVRKMGDAYDPRYAPTVFVSQSRMAEALMEAGFAGHYESRTVDRAVPSLWISDNELGKTRPPQRKQTTVPWPEYEFTSSRQLYYPPRLEAVSPQKFSLVMPGPTVMPLIGLLQAYGTSQIAVPRVTSMVLCWMQSLGLNTFSPLWISMMLIHWLQRESKLQVLAGSKDEPELVWVPSSDRSAKVARHVDISAAKSHLGASLVRFPREPSKVFVNFLNFWAREINPKILRQEAVSISAKEPLQLGRRGHSRWYYQRKQRPGIYPQWELHPMVLQDPFIPTYNHAEFINNTSLMWLMRCCHRSASWLLDGHPLTGAFGTFGPFMDHDEFIKMQPPEEVAFEWREGYQQEFPEVEEEEESLPEPDEPEDDGCFGLIPTDGQRSWHKTLIDDEEPAHRNEGRQDTYVGVGLGPKRKAKADNSHSWPPREHDLPPHTMSRGFHTFRVLRIEKHDIFKLSQAPPEVLDRRTQTLKRIQQAIHKAYGTKYDVQLFGSTCYGMDSAGSDLDIVILDSERPQGFAPGVKKLPPIYHVKALGSKLSRFGFKKVQCTQRRQYLLLLSCPAAVKFSDPHTGMTCDLNVNDRLGSLNTALIRRYCELAPALPEVMVAVKHWAKPLGLNNPSGGGKGPVTFSSYALTLMTIGLFQIRGWLPNLQKVTDESVAVVDKVFWIRGKKNERVKCAVRYGHAEEWKPEMRVTMEEALIKDTENPPEEDKFMEEETESDEESFEEPIEIIQPRQDQPSTWLFQDLCVSDPFILSKNCAQNLSHASIRRFREECQRVSTMLNWGCSMQEVLPPPSETDKPSHRRKKEKKQGNSSLQAPRPPKEVGLKSS</sequence>
<dbReference type="Proteomes" id="UP000092993">
    <property type="component" value="Unassembled WGS sequence"/>
</dbReference>
<dbReference type="InterPro" id="IPR043519">
    <property type="entry name" value="NT_sf"/>
</dbReference>
<dbReference type="STRING" id="5627.A0A1C7MMU5"/>
<gene>
    <name evidence="3" type="primary">cid13</name>
    <name evidence="3" type="ORF">A0H81_01962</name>
</gene>
<feature type="compositionally biased region" description="Basic and acidic residues" evidence="1">
    <location>
        <begin position="944"/>
        <end position="953"/>
    </location>
</feature>
<proteinExistence type="predicted"/>
<dbReference type="InterPro" id="IPR054708">
    <property type="entry name" value="MTPAP-like_central"/>
</dbReference>
<evidence type="ECO:0000259" key="2">
    <source>
        <dbReference type="Pfam" id="PF22600"/>
    </source>
</evidence>
<dbReference type="GO" id="GO:0016779">
    <property type="term" value="F:nucleotidyltransferase activity"/>
    <property type="evidence" value="ECO:0007669"/>
    <property type="project" value="UniProtKB-ARBA"/>
</dbReference>
<dbReference type="SUPFAM" id="SSF81301">
    <property type="entry name" value="Nucleotidyltransferase"/>
    <property type="match status" value="1"/>
</dbReference>
<evidence type="ECO:0000313" key="4">
    <source>
        <dbReference type="Proteomes" id="UP000092993"/>
    </source>
</evidence>
<dbReference type="SUPFAM" id="SSF81631">
    <property type="entry name" value="PAP/OAS1 substrate-binding domain"/>
    <property type="match status" value="2"/>
</dbReference>
<keyword evidence="4" id="KW-1185">Reference proteome</keyword>
<dbReference type="PANTHER" id="PTHR12271:SF40">
    <property type="entry name" value="POLY(A) RNA POLYMERASE GLD2"/>
    <property type="match status" value="1"/>
</dbReference>
<dbReference type="AlphaFoldDB" id="A0A1C7MMU5"/>
<accession>A0A1C7MMU5</accession>
<dbReference type="GO" id="GO:0031123">
    <property type="term" value="P:RNA 3'-end processing"/>
    <property type="evidence" value="ECO:0007669"/>
    <property type="project" value="TreeGrafter"/>
</dbReference>
<dbReference type="Pfam" id="PF22600">
    <property type="entry name" value="MTPAP-like_central"/>
    <property type="match status" value="1"/>
</dbReference>
<dbReference type="EMBL" id="LUGG01000002">
    <property type="protein sequence ID" value="OBZ78182.1"/>
    <property type="molecule type" value="Genomic_DNA"/>
</dbReference>
<evidence type="ECO:0000256" key="1">
    <source>
        <dbReference type="SAM" id="MobiDB-lite"/>
    </source>
</evidence>
<reference evidence="3 4" key="1">
    <citation type="submission" date="2016-03" db="EMBL/GenBank/DDBJ databases">
        <title>Whole genome sequencing of Grifola frondosa 9006-11.</title>
        <authorList>
            <person name="Min B."/>
            <person name="Park H."/>
            <person name="Kim J.-G."/>
            <person name="Cho H."/>
            <person name="Oh Y.-L."/>
            <person name="Kong W.-S."/>
            <person name="Choi I.-G."/>
        </authorList>
    </citation>
    <scope>NUCLEOTIDE SEQUENCE [LARGE SCALE GENOMIC DNA]</scope>
    <source>
        <strain evidence="3 4">9006-11</strain>
    </source>
</reference>
<dbReference type="CDD" id="cd05402">
    <property type="entry name" value="NT_PAP_TUTase"/>
    <property type="match status" value="1"/>
</dbReference>
<dbReference type="PANTHER" id="PTHR12271">
    <property type="entry name" value="POLY A POLYMERASE CID PAP -RELATED"/>
    <property type="match status" value="1"/>
</dbReference>
<feature type="region of interest" description="Disordered" evidence="1">
    <location>
        <begin position="513"/>
        <end position="557"/>
    </location>
</feature>
<dbReference type="Gene3D" id="3.30.460.10">
    <property type="entry name" value="Beta Polymerase, domain 2"/>
    <property type="match status" value="1"/>
</dbReference>
<protein>
    <submittedName>
        <fullName evidence="3">Poly(A) RNA polymerase cid13</fullName>
    </submittedName>
</protein>
<dbReference type="Gene3D" id="1.10.1410.10">
    <property type="match status" value="2"/>
</dbReference>